<evidence type="ECO:0000259" key="2">
    <source>
        <dbReference type="Pfam" id="PF13360"/>
    </source>
</evidence>
<keyword evidence="4" id="KW-1185">Reference proteome</keyword>
<accession>A0A1I3KTJ0</accession>
<dbReference type="SUPFAM" id="SSF50998">
    <property type="entry name" value="Quinoprotein alcohol dehydrogenase-like"/>
    <property type="match status" value="1"/>
</dbReference>
<dbReference type="AlphaFoldDB" id="A0A1I3KTJ0"/>
<dbReference type="PANTHER" id="PTHR34512">
    <property type="entry name" value="CELL SURFACE PROTEIN"/>
    <property type="match status" value="1"/>
</dbReference>
<reference evidence="4" key="1">
    <citation type="submission" date="2016-10" db="EMBL/GenBank/DDBJ databases">
        <authorList>
            <person name="Varghese N."/>
            <person name="Submissions S."/>
        </authorList>
    </citation>
    <scope>NUCLEOTIDE SEQUENCE [LARGE SCALE GENOMIC DNA]</scope>
    <source>
        <strain evidence="4">DSM 26348</strain>
    </source>
</reference>
<gene>
    <name evidence="3" type="ORF">SAMN05421753_11238</name>
</gene>
<dbReference type="OrthoDB" id="244732at2"/>
<keyword evidence="1" id="KW-0732">Signal</keyword>
<dbReference type="InterPro" id="IPR018391">
    <property type="entry name" value="PQQ_b-propeller_rpt"/>
</dbReference>
<dbReference type="InterPro" id="IPR002372">
    <property type="entry name" value="PQQ_rpt_dom"/>
</dbReference>
<dbReference type="EMBL" id="FOQD01000012">
    <property type="protein sequence ID" value="SFI75714.1"/>
    <property type="molecule type" value="Genomic_DNA"/>
</dbReference>
<protein>
    <recommendedName>
        <fullName evidence="2">Pyrrolo-quinoline quinone repeat domain-containing protein</fullName>
    </recommendedName>
</protein>
<proteinExistence type="predicted"/>
<evidence type="ECO:0000313" key="4">
    <source>
        <dbReference type="Proteomes" id="UP000199518"/>
    </source>
</evidence>
<sequence length="420" mass="45478">MTIFLTASRAAACLICLCFLGRDAFAEPIEIWPQFRGAGGQGQLGDVSLPQTWDETTGIVWKTDLPGLGHSSPVHDGKTIWLTTATDQGKSLRVQAVDAVSGRQVQDIEVFEPGKVEDIHHDNSYASPSPVLLGTRLFVHFGHYGTACLETTDGSIVWRNESLPISHEGGPGSSPVLFEDLLIVTLDGADVQKLVALDIATGAIRWQTKRSAPQPDNPTEKRAFSTPLLYSEQGQTILISAGAHQCHAYNPSNGEELWHVAYNGFSNVPRPVSNAQACYICTGFYDPQLWAISLNGTGNVTDTHVTWKFKGSVPETPSPLLFDDKLALLSNKGLLTVLDTHTGKRLWGIRIGGNFSSSPFSANGLLYLCSEEGDVKIVDPKLAKPKIIAINHIDGRIMATPAVIGSDLLLRTGTSLYRIH</sequence>
<feature type="domain" description="Pyrrolo-quinoline quinone repeat" evidence="2">
    <location>
        <begin position="307"/>
        <end position="376"/>
    </location>
</feature>
<feature type="signal peptide" evidence="1">
    <location>
        <begin position="1"/>
        <end position="26"/>
    </location>
</feature>
<dbReference type="Gene3D" id="2.130.10.10">
    <property type="entry name" value="YVTN repeat-like/Quinoprotein amine dehydrogenase"/>
    <property type="match status" value="2"/>
</dbReference>
<name>A0A1I3KTJ0_9PLAN</name>
<evidence type="ECO:0000313" key="3">
    <source>
        <dbReference type="EMBL" id="SFI75714.1"/>
    </source>
</evidence>
<dbReference type="SMART" id="SM00564">
    <property type="entry name" value="PQQ"/>
    <property type="match status" value="4"/>
</dbReference>
<feature type="domain" description="Pyrrolo-quinoline quinone repeat" evidence="2">
    <location>
        <begin position="93"/>
        <end position="260"/>
    </location>
</feature>
<dbReference type="STRING" id="1576369.SAMN05421753_11238"/>
<dbReference type="PANTHER" id="PTHR34512:SF30">
    <property type="entry name" value="OUTER MEMBRANE PROTEIN ASSEMBLY FACTOR BAMB"/>
    <property type="match status" value="1"/>
</dbReference>
<dbReference type="InterPro" id="IPR011047">
    <property type="entry name" value="Quinoprotein_ADH-like_sf"/>
</dbReference>
<dbReference type="Proteomes" id="UP000199518">
    <property type="component" value="Unassembled WGS sequence"/>
</dbReference>
<dbReference type="Pfam" id="PF13360">
    <property type="entry name" value="PQQ_2"/>
    <property type="match status" value="2"/>
</dbReference>
<feature type="chain" id="PRO_5011578167" description="Pyrrolo-quinoline quinone repeat domain-containing protein" evidence="1">
    <location>
        <begin position="27"/>
        <end position="420"/>
    </location>
</feature>
<evidence type="ECO:0000256" key="1">
    <source>
        <dbReference type="SAM" id="SignalP"/>
    </source>
</evidence>
<dbReference type="RefSeq" id="WP_092051775.1">
    <property type="nucleotide sequence ID" value="NZ_FOQD01000012.1"/>
</dbReference>
<dbReference type="InterPro" id="IPR015943">
    <property type="entry name" value="WD40/YVTN_repeat-like_dom_sf"/>
</dbReference>
<organism evidence="3 4">
    <name type="scientific">Planctomicrobium piriforme</name>
    <dbReference type="NCBI Taxonomy" id="1576369"/>
    <lineage>
        <taxon>Bacteria</taxon>
        <taxon>Pseudomonadati</taxon>
        <taxon>Planctomycetota</taxon>
        <taxon>Planctomycetia</taxon>
        <taxon>Planctomycetales</taxon>
        <taxon>Planctomycetaceae</taxon>
        <taxon>Planctomicrobium</taxon>
    </lineage>
</organism>